<keyword evidence="6 7" id="KW-0472">Membrane</keyword>
<evidence type="ECO:0000256" key="4">
    <source>
        <dbReference type="ARBA" id="ARBA00022692"/>
    </source>
</evidence>
<feature type="transmembrane region" description="Helical" evidence="7">
    <location>
        <begin position="235"/>
        <end position="260"/>
    </location>
</feature>
<comment type="subcellular location">
    <subcellularLocation>
        <location evidence="1 7">Cell membrane</location>
        <topology evidence="1 7">Multi-pass membrane protein</topology>
    </subcellularLocation>
</comment>
<feature type="transmembrane region" description="Helical" evidence="7">
    <location>
        <begin position="175"/>
        <end position="196"/>
    </location>
</feature>
<dbReference type="PANTHER" id="PTHR43163:SF6">
    <property type="entry name" value="DIPEPTIDE TRANSPORT SYSTEM PERMEASE PROTEIN DPPB-RELATED"/>
    <property type="match status" value="1"/>
</dbReference>
<feature type="domain" description="ABC transmembrane type-1" evidence="8">
    <location>
        <begin position="95"/>
        <end position="300"/>
    </location>
</feature>
<evidence type="ECO:0000256" key="3">
    <source>
        <dbReference type="ARBA" id="ARBA00022475"/>
    </source>
</evidence>
<evidence type="ECO:0000313" key="10">
    <source>
        <dbReference type="Proteomes" id="UP001230005"/>
    </source>
</evidence>
<evidence type="ECO:0000256" key="7">
    <source>
        <dbReference type="RuleBase" id="RU363032"/>
    </source>
</evidence>
<dbReference type="EMBL" id="JAUSUG010000023">
    <property type="protein sequence ID" value="MDQ0257116.1"/>
    <property type="molecule type" value="Genomic_DNA"/>
</dbReference>
<dbReference type="Proteomes" id="UP001230005">
    <property type="component" value="Unassembled WGS sequence"/>
</dbReference>
<evidence type="ECO:0000256" key="6">
    <source>
        <dbReference type="ARBA" id="ARBA00023136"/>
    </source>
</evidence>
<keyword evidence="10" id="KW-1185">Reference proteome</keyword>
<organism evidence="9 10">
    <name type="scientific">Evansella vedderi</name>
    <dbReference type="NCBI Taxonomy" id="38282"/>
    <lineage>
        <taxon>Bacteria</taxon>
        <taxon>Bacillati</taxon>
        <taxon>Bacillota</taxon>
        <taxon>Bacilli</taxon>
        <taxon>Bacillales</taxon>
        <taxon>Bacillaceae</taxon>
        <taxon>Evansella</taxon>
    </lineage>
</organism>
<dbReference type="SUPFAM" id="SSF161098">
    <property type="entry name" value="MetI-like"/>
    <property type="match status" value="1"/>
</dbReference>
<reference evidence="9 10" key="1">
    <citation type="submission" date="2023-07" db="EMBL/GenBank/DDBJ databases">
        <title>Genomic Encyclopedia of Type Strains, Phase IV (KMG-IV): sequencing the most valuable type-strain genomes for metagenomic binning, comparative biology and taxonomic classification.</title>
        <authorList>
            <person name="Goeker M."/>
        </authorList>
    </citation>
    <scope>NUCLEOTIDE SEQUENCE [LARGE SCALE GENOMIC DNA]</scope>
    <source>
        <strain evidence="9 10">DSM 9768</strain>
    </source>
</reference>
<feature type="transmembrane region" description="Helical" evidence="7">
    <location>
        <begin position="280"/>
        <end position="304"/>
    </location>
</feature>
<feature type="transmembrane region" description="Helical" evidence="7">
    <location>
        <begin position="97"/>
        <end position="119"/>
    </location>
</feature>
<keyword evidence="4 7" id="KW-0812">Transmembrane</keyword>
<evidence type="ECO:0000313" key="9">
    <source>
        <dbReference type="EMBL" id="MDQ0257116.1"/>
    </source>
</evidence>
<dbReference type="PANTHER" id="PTHR43163">
    <property type="entry name" value="DIPEPTIDE TRANSPORT SYSTEM PERMEASE PROTEIN DPPB-RELATED"/>
    <property type="match status" value="1"/>
</dbReference>
<dbReference type="InterPro" id="IPR045621">
    <property type="entry name" value="BPD_transp_1_N"/>
</dbReference>
<accession>A0ABU0A0V6</accession>
<keyword evidence="2 7" id="KW-0813">Transport</keyword>
<proteinExistence type="inferred from homology"/>
<dbReference type="InterPro" id="IPR035906">
    <property type="entry name" value="MetI-like_sf"/>
</dbReference>
<dbReference type="InterPro" id="IPR000515">
    <property type="entry name" value="MetI-like"/>
</dbReference>
<evidence type="ECO:0000259" key="8">
    <source>
        <dbReference type="PROSITE" id="PS50928"/>
    </source>
</evidence>
<keyword evidence="5 7" id="KW-1133">Transmembrane helix</keyword>
<keyword evidence="3" id="KW-1003">Cell membrane</keyword>
<evidence type="ECO:0000256" key="5">
    <source>
        <dbReference type="ARBA" id="ARBA00022989"/>
    </source>
</evidence>
<dbReference type="Gene3D" id="1.10.3720.10">
    <property type="entry name" value="MetI-like"/>
    <property type="match status" value="1"/>
</dbReference>
<sequence>MGAFIIKRLFQTIAVLFFVTLIVFMIIQILPGDPAQTMLGADASQEQIQKLREELGLNDPFIVQYFNWAAGVIGGDLGHSIFYKETVINLMSSRFPITLTIGISALIVTVIIGIPLGVIAAVNRGGAIDSVVVVLSNIGIATPNFWLGILGVYFLSLKLGWLPVQGYVSPFTDPIGGLKTIIMPVLVLAATTIASVMRQTRSAMLEVIHQDFIRTARSKGLKERFVIIKHGLRNALIPVITLLGLQLGNIIGGTVLIEQVFNIPGMGSLLVSSVFMKDFIVVQACVLVIAVLVVFANLFVDLAYRLIDPRIKYN</sequence>
<dbReference type="Pfam" id="PF00528">
    <property type="entry name" value="BPD_transp_1"/>
    <property type="match status" value="1"/>
</dbReference>
<name>A0ABU0A0V6_9BACI</name>
<dbReference type="PROSITE" id="PS50928">
    <property type="entry name" value="ABC_TM1"/>
    <property type="match status" value="1"/>
</dbReference>
<evidence type="ECO:0000256" key="1">
    <source>
        <dbReference type="ARBA" id="ARBA00004651"/>
    </source>
</evidence>
<protein>
    <submittedName>
        <fullName evidence="9">Peptide/nickel transport system permease protein</fullName>
    </submittedName>
</protein>
<feature type="transmembrane region" description="Helical" evidence="7">
    <location>
        <begin position="12"/>
        <end position="30"/>
    </location>
</feature>
<evidence type="ECO:0000256" key="2">
    <source>
        <dbReference type="ARBA" id="ARBA00022448"/>
    </source>
</evidence>
<dbReference type="RefSeq" id="WP_307330330.1">
    <property type="nucleotide sequence ID" value="NZ_JAUSUG010000023.1"/>
</dbReference>
<dbReference type="Pfam" id="PF19300">
    <property type="entry name" value="BPD_transp_1_N"/>
    <property type="match status" value="1"/>
</dbReference>
<feature type="transmembrane region" description="Helical" evidence="7">
    <location>
        <begin position="131"/>
        <end position="155"/>
    </location>
</feature>
<comment type="similarity">
    <text evidence="7">Belongs to the binding-protein-dependent transport system permease family.</text>
</comment>
<comment type="caution">
    <text evidence="9">The sequence shown here is derived from an EMBL/GenBank/DDBJ whole genome shotgun (WGS) entry which is preliminary data.</text>
</comment>
<dbReference type="CDD" id="cd06261">
    <property type="entry name" value="TM_PBP2"/>
    <property type="match status" value="1"/>
</dbReference>
<gene>
    <name evidence="9" type="ORF">J2S74_004562</name>
</gene>